<dbReference type="InterPro" id="IPR045304">
    <property type="entry name" value="LbH_SAT"/>
</dbReference>
<organism evidence="11 12">
    <name type="scientific">Paenibacillus psychroresistens</name>
    <dbReference type="NCBI Taxonomy" id="1778678"/>
    <lineage>
        <taxon>Bacteria</taxon>
        <taxon>Bacillati</taxon>
        <taxon>Bacillota</taxon>
        <taxon>Bacilli</taxon>
        <taxon>Bacillales</taxon>
        <taxon>Paenibacillaceae</taxon>
        <taxon>Paenibacillus</taxon>
    </lineage>
</organism>
<protein>
    <recommendedName>
        <fullName evidence="4 10">Serine acetyltransferase</fullName>
        <ecNumber evidence="3 10">2.3.1.30</ecNumber>
    </recommendedName>
</protein>
<dbReference type="InterPro" id="IPR042122">
    <property type="entry name" value="Ser_AcTrfase_N_sf"/>
</dbReference>
<dbReference type="GO" id="GO:0005737">
    <property type="term" value="C:cytoplasm"/>
    <property type="evidence" value="ECO:0007669"/>
    <property type="project" value="InterPro"/>
</dbReference>
<dbReference type="UniPathway" id="UPA00136">
    <property type="reaction ID" value="UER00199"/>
</dbReference>
<evidence type="ECO:0000313" key="11">
    <source>
        <dbReference type="EMBL" id="QGQ94370.1"/>
    </source>
</evidence>
<comment type="pathway">
    <text evidence="1">Amino-acid biosynthesis; L-cysteine biosynthesis; L-cysteine from L-serine: step 1/2.</text>
</comment>
<evidence type="ECO:0000256" key="5">
    <source>
        <dbReference type="ARBA" id="ARBA00022605"/>
    </source>
</evidence>
<reference evidence="12" key="1">
    <citation type="submission" date="2018-11" db="EMBL/GenBank/DDBJ databases">
        <title>Complete genome sequence of Paenibacillus sp. ML311-T8.</title>
        <authorList>
            <person name="Nam Y.-D."/>
            <person name="Kang J."/>
            <person name="Chung W.-H."/>
            <person name="Park Y.S."/>
        </authorList>
    </citation>
    <scope>NUCLEOTIDE SEQUENCE [LARGE SCALE GENOMIC DNA]</scope>
    <source>
        <strain evidence="12">ML311-T8</strain>
    </source>
</reference>
<evidence type="ECO:0000256" key="4">
    <source>
        <dbReference type="ARBA" id="ARBA00018522"/>
    </source>
</evidence>
<dbReference type="Pfam" id="PF00132">
    <property type="entry name" value="Hexapep"/>
    <property type="match status" value="1"/>
</dbReference>
<dbReference type="InterPro" id="IPR011004">
    <property type="entry name" value="Trimer_LpxA-like_sf"/>
</dbReference>
<accession>A0A6B8RDX7</accession>
<evidence type="ECO:0000256" key="3">
    <source>
        <dbReference type="ARBA" id="ARBA00013266"/>
    </source>
</evidence>
<dbReference type="InterPro" id="IPR005881">
    <property type="entry name" value="Ser_O-AcTrfase"/>
</dbReference>
<dbReference type="CDD" id="cd03354">
    <property type="entry name" value="LbH_SAT"/>
    <property type="match status" value="1"/>
</dbReference>
<evidence type="ECO:0000313" key="12">
    <source>
        <dbReference type="Proteomes" id="UP000426246"/>
    </source>
</evidence>
<proteinExistence type="inferred from homology"/>
<comment type="similarity">
    <text evidence="2 10">Belongs to the transferase hexapeptide repeat family.</text>
</comment>
<dbReference type="Gene3D" id="1.10.3130.10">
    <property type="entry name" value="serine acetyltransferase, domain 1"/>
    <property type="match status" value="1"/>
</dbReference>
<evidence type="ECO:0000256" key="8">
    <source>
        <dbReference type="ARBA" id="ARBA00023315"/>
    </source>
</evidence>
<evidence type="ECO:0000256" key="1">
    <source>
        <dbReference type="ARBA" id="ARBA00004876"/>
    </source>
</evidence>
<comment type="catalytic activity">
    <reaction evidence="9 10">
        <text>L-serine + acetyl-CoA = O-acetyl-L-serine + CoA</text>
        <dbReference type="Rhea" id="RHEA:24560"/>
        <dbReference type="ChEBI" id="CHEBI:33384"/>
        <dbReference type="ChEBI" id="CHEBI:57287"/>
        <dbReference type="ChEBI" id="CHEBI:57288"/>
        <dbReference type="ChEBI" id="CHEBI:58340"/>
        <dbReference type="EC" id="2.3.1.30"/>
    </reaction>
</comment>
<evidence type="ECO:0000256" key="2">
    <source>
        <dbReference type="ARBA" id="ARBA00007274"/>
    </source>
</evidence>
<dbReference type="Proteomes" id="UP000426246">
    <property type="component" value="Chromosome"/>
</dbReference>
<keyword evidence="5" id="KW-0028">Amino-acid biosynthesis</keyword>
<name>A0A6B8RDX7_9BACL</name>
<evidence type="ECO:0000256" key="6">
    <source>
        <dbReference type="ARBA" id="ARBA00022679"/>
    </source>
</evidence>
<evidence type="ECO:0000256" key="10">
    <source>
        <dbReference type="PIRNR" id="PIRNR000441"/>
    </source>
</evidence>
<keyword evidence="6 10" id="KW-0808">Transferase</keyword>
<evidence type="ECO:0000256" key="9">
    <source>
        <dbReference type="ARBA" id="ARBA00049486"/>
    </source>
</evidence>
<dbReference type="InterPro" id="IPR001451">
    <property type="entry name" value="Hexapep"/>
</dbReference>
<dbReference type="EMBL" id="CP034235">
    <property type="protein sequence ID" value="QGQ94370.1"/>
    <property type="molecule type" value="Genomic_DNA"/>
</dbReference>
<dbReference type="PANTHER" id="PTHR42811">
    <property type="entry name" value="SERINE ACETYLTRANSFERASE"/>
    <property type="match status" value="1"/>
</dbReference>
<dbReference type="PIRSF" id="PIRSF000441">
    <property type="entry name" value="CysE"/>
    <property type="match status" value="1"/>
</dbReference>
<dbReference type="GO" id="GO:0009001">
    <property type="term" value="F:serine O-acetyltransferase activity"/>
    <property type="evidence" value="ECO:0007669"/>
    <property type="project" value="UniProtKB-EC"/>
</dbReference>
<dbReference type="AlphaFoldDB" id="A0A6B8RDX7"/>
<keyword evidence="8 10" id="KW-0012">Acyltransferase</keyword>
<gene>
    <name evidence="11" type="ORF">EHS13_05340</name>
</gene>
<dbReference type="EC" id="2.3.1.30" evidence="3 10"/>
<dbReference type="KEGG" id="ppsc:EHS13_05340"/>
<dbReference type="SUPFAM" id="SSF51161">
    <property type="entry name" value="Trimeric LpxA-like enzymes"/>
    <property type="match status" value="1"/>
</dbReference>
<keyword evidence="7" id="KW-0198">Cysteine biosynthesis</keyword>
<sequence length="180" mass="20264">MRLMYEDLWKDLKALIDRDPSTLDFFRAMLFKREFHMILIYRLSHLFFNWKLPLVPTLIQRMNIIFFGIEISYKIHIAGGFRINHGLGTVIGDATIARDVIIFQNVTIGANYPELTESKKIKGYPIIEQKVIIFPGAKIIGPITIGSNSVIGANAVVTSNILPNSIVSGPRSVVIGLRSH</sequence>
<dbReference type="GO" id="GO:0006535">
    <property type="term" value="P:cysteine biosynthetic process from serine"/>
    <property type="evidence" value="ECO:0007669"/>
    <property type="project" value="InterPro"/>
</dbReference>
<dbReference type="OrthoDB" id="9814490at2"/>
<keyword evidence="12" id="KW-1185">Reference proteome</keyword>
<evidence type="ECO:0000256" key="7">
    <source>
        <dbReference type="ARBA" id="ARBA00023192"/>
    </source>
</evidence>
<dbReference type="Gene3D" id="2.160.10.10">
    <property type="entry name" value="Hexapeptide repeat proteins"/>
    <property type="match status" value="1"/>
</dbReference>